<name>A0A3N3ZP93_9MICC</name>
<keyword evidence="2" id="KW-1133">Transmembrane helix</keyword>
<comment type="caution">
    <text evidence="4">The sequence shown here is derived from an EMBL/GenBank/DDBJ whole genome shotgun (WGS) entry which is preliminary data.</text>
</comment>
<dbReference type="PANTHER" id="PTHR34473">
    <property type="entry name" value="UPF0699 TRANSMEMBRANE PROTEIN YDBS"/>
    <property type="match status" value="1"/>
</dbReference>
<reference evidence="4 5" key="1">
    <citation type="submission" date="2018-10" db="EMBL/GenBank/DDBJ databases">
        <title>Kocuria sp. M5W7-7, whole genome shotgun sequence.</title>
        <authorList>
            <person name="Tuo L."/>
        </authorList>
    </citation>
    <scope>NUCLEOTIDE SEQUENCE [LARGE SCALE GENOMIC DNA]</scope>
    <source>
        <strain evidence="4 5">M5W7-7</strain>
    </source>
</reference>
<gene>
    <name evidence="4" type="ORF">EDL96_08425</name>
</gene>
<dbReference type="RefSeq" id="WP_123825354.1">
    <property type="nucleotide sequence ID" value="NZ_RKMF01000010.1"/>
</dbReference>
<evidence type="ECO:0000313" key="4">
    <source>
        <dbReference type="EMBL" id="ROZ62796.1"/>
    </source>
</evidence>
<keyword evidence="2" id="KW-0472">Membrane</keyword>
<keyword evidence="2" id="KW-0812">Transmembrane</keyword>
<evidence type="ECO:0000256" key="1">
    <source>
        <dbReference type="SAM" id="MobiDB-lite"/>
    </source>
</evidence>
<protein>
    <recommendedName>
        <fullName evidence="3">YdbS-like PH domain-containing protein</fullName>
    </recommendedName>
</protein>
<feature type="domain" description="YdbS-like PH" evidence="3">
    <location>
        <begin position="407"/>
        <end position="480"/>
    </location>
</feature>
<organism evidence="4 5">
    <name type="scientific">Kocuria soli</name>
    <dbReference type="NCBI Taxonomy" id="2485125"/>
    <lineage>
        <taxon>Bacteria</taxon>
        <taxon>Bacillati</taxon>
        <taxon>Actinomycetota</taxon>
        <taxon>Actinomycetes</taxon>
        <taxon>Micrococcales</taxon>
        <taxon>Micrococcaceae</taxon>
        <taxon>Kocuria</taxon>
    </lineage>
</organism>
<feature type="transmembrane region" description="Helical" evidence="2">
    <location>
        <begin position="223"/>
        <end position="246"/>
    </location>
</feature>
<dbReference type="InterPro" id="IPR005182">
    <property type="entry name" value="YdbS-like_PH"/>
</dbReference>
<keyword evidence="5" id="KW-1185">Reference proteome</keyword>
<feature type="domain" description="YdbS-like PH" evidence="3">
    <location>
        <begin position="281"/>
        <end position="337"/>
    </location>
</feature>
<feature type="transmembrane region" description="Helical" evidence="2">
    <location>
        <begin position="76"/>
        <end position="99"/>
    </location>
</feature>
<feature type="transmembrane region" description="Helical" evidence="2">
    <location>
        <begin position="252"/>
        <end position="275"/>
    </location>
</feature>
<proteinExistence type="predicted"/>
<accession>A0A3N3ZP93</accession>
<dbReference type="PANTHER" id="PTHR34473:SF2">
    <property type="entry name" value="UPF0699 TRANSMEMBRANE PROTEIN YDBT"/>
    <property type="match status" value="1"/>
</dbReference>
<dbReference type="Pfam" id="PF03703">
    <property type="entry name" value="bPH_2"/>
    <property type="match status" value="3"/>
</dbReference>
<dbReference type="PIRSF" id="PIRSF026631">
    <property type="entry name" value="UCP026631"/>
    <property type="match status" value="1"/>
</dbReference>
<dbReference type="Proteomes" id="UP000270616">
    <property type="component" value="Unassembled WGS sequence"/>
</dbReference>
<evidence type="ECO:0000313" key="5">
    <source>
        <dbReference type="Proteomes" id="UP000270616"/>
    </source>
</evidence>
<dbReference type="EMBL" id="RKMF01000010">
    <property type="protein sequence ID" value="ROZ62796.1"/>
    <property type="molecule type" value="Genomic_DNA"/>
</dbReference>
<feature type="transmembrane region" description="Helical" evidence="2">
    <location>
        <begin position="27"/>
        <end position="47"/>
    </location>
</feature>
<feature type="compositionally biased region" description="Low complexity" evidence="1">
    <location>
        <begin position="498"/>
        <end position="516"/>
    </location>
</feature>
<evidence type="ECO:0000256" key="2">
    <source>
        <dbReference type="SAM" id="Phobius"/>
    </source>
</evidence>
<sequence length="516" mass="55782">MSTGQVPWAQGTDDWRRMHPLSPLARGWIAFVVVIGAWLNTVFNGFLEDLTGTAENSPSPEDVPQVTEFFVTLPAWLLYTGFGLAGALLAAAGGAYVWWFTRYQITPTHVRLRSGLVFRQDRQTRLDRVQALDIQRPLVPRLLGLAELRFEVADAGETSVALRYLKHDDARDLRRQLLGATGPQVGSSPAADSEPVDGLVEAAEQGDRTDEVEILSVPIGRALAARVLSIPFILLVLVLAVAGLVSLFNPHAIGGILAGAVPAVLPLAGSVLQALEVSWGFRMYRTPDGLRLRYGLLNKTSQTVPSGRVQAMAVHRAPLWRPFSWSLVKVNVAGYGTETGNESAGNRSVLLPVGTDAQLDLLFREGLDLPADLTALVIEGLVGAAKDGSPFSSAPHRAVWASPVVRRRHGYAVTPRALLSRTGRLHRTCHVVPHDKVQSIGLGRGPVLWRLNLATVSLHSISGAVQPTIECMDFAEAQQFISDQLRRGRPTPSAIPQPTSSPTRPTSPTRPAGAHR</sequence>
<evidence type="ECO:0000259" key="3">
    <source>
        <dbReference type="Pfam" id="PF03703"/>
    </source>
</evidence>
<dbReference type="AlphaFoldDB" id="A0A3N3ZP93"/>
<dbReference type="InterPro" id="IPR014529">
    <property type="entry name" value="UCP026631"/>
</dbReference>
<feature type="domain" description="YdbS-like PH" evidence="3">
    <location>
        <begin position="98"/>
        <end position="177"/>
    </location>
</feature>
<feature type="region of interest" description="Disordered" evidence="1">
    <location>
        <begin position="486"/>
        <end position="516"/>
    </location>
</feature>
<dbReference type="OrthoDB" id="3190163at2"/>